<accession>D7VKS2</accession>
<evidence type="ECO:0000313" key="2">
    <source>
        <dbReference type="Proteomes" id="UP000006258"/>
    </source>
</evidence>
<proteinExistence type="predicted"/>
<evidence type="ECO:0000313" key="1">
    <source>
        <dbReference type="EMBL" id="EFK58874.1"/>
    </source>
</evidence>
<organism evidence="1 2">
    <name type="scientific">Sphingobacterium spiritivorum ATCC 33861</name>
    <dbReference type="NCBI Taxonomy" id="525373"/>
    <lineage>
        <taxon>Bacteria</taxon>
        <taxon>Pseudomonadati</taxon>
        <taxon>Bacteroidota</taxon>
        <taxon>Sphingobacteriia</taxon>
        <taxon>Sphingobacteriales</taxon>
        <taxon>Sphingobacteriaceae</taxon>
        <taxon>Sphingobacterium</taxon>
    </lineage>
</organism>
<dbReference type="HOGENOM" id="CLU_3276843_0_0_10"/>
<dbReference type="EMBL" id="ACHA02000005">
    <property type="protein sequence ID" value="EFK58874.1"/>
    <property type="molecule type" value="Genomic_DNA"/>
</dbReference>
<comment type="caution">
    <text evidence="1">The sequence shown here is derived from an EMBL/GenBank/DDBJ whole genome shotgun (WGS) entry which is preliminary data.</text>
</comment>
<protein>
    <submittedName>
        <fullName evidence="1">Uncharacterized protein</fullName>
    </submittedName>
</protein>
<reference evidence="1" key="1">
    <citation type="submission" date="2010-07" db="EMBL/GenBank/DDBJ databases">
        <authorList>
            <person name="Muzny D."/>
            <person name="Qin X."/>
            <person name="Buhay C."/>
            <person name="Dugan-Rocha S."/>
            <person name="Ding Y."/>
            <person name="Chen G."/>
            <person name="Hawes A."/>
            <person name="Holder M."/>
            <person name="Jhangiani S."/>
            <person name="Johnson A."/>
            <person name="Khan Z."/>
            <person name="Li Z."/>
            <person name="Liu W."/>
            <person name="Liu X."/>
            <person name="Perez L."/>
            <person name="Shen H."/>
            <person name="Wang Q."/>
            <person name="Watt J."/>
            <person name="Xi L."/>
            <person name="Xin Y."/>
            <person name="Zhou J."/>
            <person name="Deng J."/>
            <person name="Jiang H."/>
            <person name="Liu Y."/>
            <person name="Qu J."/>
            <person name="Song X.-Z."/>
            <person name="Zhang L."/>
            <person name="Villasana D."/>
            <person name="Johnson A."/>
            <person name="Liu J."/>
            <person name="Liyanage D."/>
            <person name="Lorensuhewa L."/>
            <person name="Robinson T."/>
            <person name="Song A."/>
            <person name="Song B.-B."/>
            <person name="Dinh H."/>
            <person name="Thornton R."/>
            <person name="Coyle M."/>
            <person name="Francisco L."/>
            <person name="Jackson L."/>
            <person name="Javaid M."/>
            <person name="Korchina V."/>
            <person name="Kovar C."/>
            <person name="Mata R."/>
            <person name="Mathew T."/>
            <person name="Ngo R."/>
            <person name="Nguyen L."/>
            <person name="Nguyen N."/>
            <person name="Okwuonu G."/>
            <person name="Ongeri F."/>
            <person name="Pham C."/>
            <person name="Simmons D."/>
            <person name="Wilczek-Boney K."/>
            <person name="Hale W."/>
            <person name="Jakkamsetti A."/>
            <person name="Pham P."/>
            <person name="Ruth R."/>
            <person name="San Lucas F."/>
            <person name="Warren J."/>
            <person name="Zhang J."/>
            <person name="Zhao Z."/>
            <person name="Zhou C."/>
            <person name="Zhu D."/>
            <person name="Lee S."/>
            <person name="Bess C."/>
            <person name="Blankenburg K."/>
            <person name="Forbes L."/>
            <person name="Fu Q."/>
            <person name="Gubbala S."/>
            <person name="Hirani K."/>
            <person name="Jayaseelan J.C."/>
            <person name="Lara F."/>
            <person name="Munidasa M."/>
            <person name="Palculict T."/>
            <person name="Patil S."/>
            <person name="Pu L.-L."/>
            <person name="Saada N."/>
            <person name="Tang L."/>
            <person name="Weissenberger G."/>
            <person name="Zhu Y."/>
            <person name="Hemphill L."/>
            <person name="Shang Y."/>
            <person name="Youmans B."/>
            <person name="Ayvaz T."/>
            <person name="Ross M."/>
            <person name="Santibanez J."/>
            <person name="Aqrawi P."/>
            <person name="Gross S."/>
            <person name="Joshi V."/>
            <person name="Fowler G."/>
            <person name="Nazareth L."/>
            <person name="Reid J."/>
            <person name="Worley K."/>
            <person name="Petrosino J."/>
            <person name="Highlander S."/>
            <person name="Gibbs R."/>
        </authorList>
    </citation>
    <scope>NUCLEOTIDE SEQUENCE [LARGE SCALE GENOMIC DNA]</scope>
    <source>
        <strain evidence="1">ATCC 33861</strain>
    </source>
</reference>
<sequence>MATNTSSFKTEISKRDKPSEYFLTSGQAIAIRIFLQIRDFF</sequence>
<keyword evidence="2" id="KW-1185">Reference proteome</keyword>
<name>D7VKS2_SPHSI</name>
<dbReference type="AlphaFoldDB" id="D7VKS2"/>
<gene>
    <name evidence="1" type="ORF">HMPREF0766_11591</name>
</gene>
<dbReference type="STRING" id="525373.HMPREF0766_11591"/>
<dbReference type="Proteomes" id="UP000006258">
    <property type="component" value="Unassembled WGS sequence"/>
</dbReference>